<protein>
    <recommendedName>
        <fullName evidence="4 8">L-2,4-diaminobutyric acid acetyltransferase</fullName>
        <shortName evidence="8">DABA acetyltransferase</shortName>
        <ecNumber evidence="3 8">2.3.1.178</ecNumber>
    </recommendedName>
</protein>
<dbReference type="KEGG" id="hdh:G5B40_18725"/>
<dbReference type="NCBIfam" id="TIGR02406">
    <property type="entry name" value="ectoine_EctA"/>
    <property type="match status" value="1"/>
</dbReference>
<gene>
    <name evidence="8 10" type="primary">ectA</name>
    <name evidence="10" type="ORF">G5B40_18725</name>
</gene>
<evidence type="ECO:0000256" key="2">
    <source>
        <dbReference type="ARBA" id="ARBA00010712"/>
    </source>
</evidence>
<dbReference type="InterPro" id="IPR000182">
    <property type="entry name" value="GNAT_dom"/>
</dbReference>
<dbReference type="AlphaFoldDB" id="A0A7M3T5L4"/>
<evidence type="ECO:0000256" key="4">
    <source>
        <dbReference type="ARBA" id="ARBA00017935"/>
    </source>
</evidence>
<evidence type="ECO:0000259" key="9">
    <source>
        <dbReference type="PROSITE" id="PS51186"/>
    </source>
</evidence>
<dbReference type="EC" id="2.3.1.178" evidence="3 8"/>
<evidence type="ECO:0000313" key="10">
    <source>
        <dbReference type="EMBL" id="QIE57295.1"/>
    </source>
</evidence>
<evidence type="ECO:0000256" key="6">
    <source>
        <dbReference type="ARBA" id="ARBA00023315"/>
    </source>
</evidence>
<evidence type="ECO:0000256" key="1">
    <source>
        <dbReference type="ARBA" id="ARBA00004978"/>
    </source>
</evidence>
<dbReference type="GO" id="GO:0033816">
    <property type="term" value="F:diaminobutyrate acetyltransferase activity"/>
    <property type="evidence" value="ECO:0007669"/>
    <property type="project" value="UniProtKB-EC"/>
</dbReference>
<dbReference type="GO" id="GO:0019491">
    <property type="term" value="P:ectoine biosynthetic process"/>
    <property type="evidence" value="ECO:0007669"/>
    <property type="project" value="UniProtKB-UniPathway"/>
</dbReference>
<accession>A0A7M3T5L4</accession>
<dbReference type="Pfam" id="PF00583">
    <property type="entry name" value="Acetyltransf_1"/>
    <property type="match status" value="1"/>
</dbReference>
<comment type="pathway">
    <text evidence="1 8">Amine and polyamine biosynthesis; ectoine biosynthesis; L-ectoine from L-aspartate 4-semialdehyde: step 2/3.</text>
</comment>
<organism evidence="10 11">
    <name type="scientific">Pikeienuella piscinae</name>
    <dbReference type="NCBI Taxonomy" id="2748098"/>
    <lineage>
        <taxon>Bacteria</taxon>
        <taxon>Pseudomonadati</taxon>
        <taxon>Pseudomonadota</taxon>
        <taxon>Alphaproteobacteria</taxon>
        <taxon>Rhodobacterales</taxon>
        <taxon>Paracoccaceae</taxon>
        <taxon>Pikeienuella</taxon>
    </lineage>
</organism>
<evidence type="ECO:0000256" key="5">
    <source>
        <dbReference type="ARBA" id="ARBA00022679"/>
    </source>
</evidence>
<dbReference type="InterPro" id="IPR012772">
    <property type="entry name" value="Ectoine_EctA"/>
</dbReference>
<evidence type="ECO:0000256" key="8">
    <source>
        <dbReference type="RuleBase" id="RU365045"/>
    </source>
</evidence>
<comment type="similarity">
    <text evidence="2 8">Belongs to the acetyltransferase family. EctA subfamily.</text>
</comment>
<evidence type="ECO:0000256" key="7">
    <source>
        <dbReference type="ARBA" id="ARBA00048924"/>
    </source>
</evidence>
<dbReference type="PROSITE" id="PS51186">
    <property type="entry name" value="GNAT"/>
    <property type="match status" value="1"/>
</dbReference>
<name>A0A7M3T5L4_9RHOB</name>
<reference evidence="10 11" key="1">
    <citation type="submission" date="2020-02" db="EMBL/GenBank/DDBJ databases">
        <title>complete genome sequence of Rhodobacteraceae bacterium.</title>
        <authorList>
            <person name="Park J."/>
            <person name="Kim Y.-S."/>
            <person name="Kim K.-H."/>
        </authorList>
    </citation>
    <scope>NUCLEOTIDE SEQUENCE [LARGE SCALE GENOMIC DNA]</scope>
    <source>
        <strain evidence="10 11">RR4-56</strain>
    </source>
</reference>
<keyword evidence="11" id="KW-1185">Reference proteome</keyword>
<evidence type="ECO:0000313" key="11">
    <source>
        <dbReference type="Proteomes" id="UP000503336"/>
    </source>
</evidence>
<evidence type="ECO:0000256" key="3">
    <source>
        <dbReference type="ARBA" id="ARBA00012355"/>
    </source>
</evidence>
<dbReference type="Proteomes" id="UP000503336">
    <property type="component" value="Chromosome"/>
</dbReference>
<dbReference type="UniPathway" id="UPA00067">
    <property type="reaction ID" value="UER00122"/>
</dbReference>
<sequence>MSEEFRMIIETPKGAVRLRKPKVEDGSNVWDLIGRCKPLDENSMYFNLVQCDHFAETCILAEQDGELIGWISGHIPPEKPDTLFVWQVAVDGRARGMGLAHKMLDALIQRPVCDAVVRIETTITKENDASWALFRKFARESDAEISDEPHFERGAHFDGAHDTEHLVSIELEAEAERSAA</sequence>
<comment type="catalytic activity">
    <reaction evidence="7 8">
        <text>L-2,4-diaminobutanoate + acetyl-CoA = (2S)-4-acetamido-2-aminobutanoate + CoA + H(+)</text>
        <dbReference type="Rhea" id="RHEA:16901"/>
        <dbReference type="ChEBI" id="CHEBI:15378"/>
        <dbReference type="ChEBI" id="CHEBI:57287"/>
        <dbReference type="ChEBI" id="CHEBI:57288"/>
        <dbReference type="ChEBI" id="CHEBI:58761"/>
        <dbReference type="ChEBI" id="CHEBI:58929"/>
        <dbReference type="EC" id="2.3.1.178"/>
    </reaction>
</comment>
<dbReference type="EMBL" id="CP049056">
    <property type="protein sequence ID" value="QIE57295.1"/>
    <property type="molecule type" value="Genomic_DNA"/>
</dbReference>
<dbReference type="CDD" id="cd04301">
    <property type="entry name" value="NAT_SF"/>
    <property type="match status" value="1"/>
</dbReference>
<proteinExistence type="inferred from homology"/>
<keyword evidence="6 8" id="KW-0012">Acyltransferase</keyword>
<dbReference type="Gene3D" id="3.40.630.30">
    <property type="match status" value="1"/>
</dbReference>
<feature type="domain" description="N-acetyltransferase" evidence="9">
    <location>
        <begin position="16"/>
        <end position="176"/>
    </location>
</feature>
<dbReference type="InterPro" id="IPR016181">
    <property type="entry name" value="Acyl_CoA_acyltransferase"/>
</dbReference>
<comment type="function">
    <text evidence="8">Catalyzes the acetylation of L-2,4-diaminobutyrate (DABA) to gamma-N-acetyl-alpha,gamma-diaminobutyric acid (ADABA) with acetyl coenzyme A.</text>
</comment>
<dbReference type="SUPFAM" id="SSF55729">
    <property type="entry name" value="Acyl-CoA N-acyltransferases (Nat)"/>
    <property type="match status" value="1"/>
</dbReference>
<keyword evidence="5 8" id="KW-0808">Transferase</keyword>